<dbReference type="PROSITE" id="PS00146">
    <property type="entry name" value="BETA_LACTAMASE_A"/>
    <property type="match status" value="1"/>
</dbReference>
<protein>
    <recommendedName>
        <fullName evidence="3 6">Beta-lactamase</fullName>
        <ecNumber evidence="3 6">3.5.2.6</ecNumber>
    </recommendedName>
</protein>
<feature type="chain" id="PRO_5031279376" description="Beta-lactamase" evidence="7">
    <location>
        <begin position="22"/>
        <end position="318"/>
    </location>
</feature>
<dbReference type="SUPFAM" id="SSF56601">
    <property type="entry name" value="beta-lactamase/transpeptidase-like"/>
    <property type="match status" value="1"/>
</dbReference>
<proteinExistence type="inferred from homology"/>
<dbReference type="EMBL" id="JACIJH010000004">
    <property type="protein sequence ID" value="MBB5706502.1"/>
    <property type="molecule type" value="Genomic_DNA"/>
</dbReference>
<dbReference type="InterPro" id="IPR012338">
    <property type="entry name" value="Beta-lactam/transpept-like"/>
</dbReference>
<dbReference type="InterPro" id="IPR000871">
    <property type="entry name" value="Beta-lactam_class-A"/>
</dbReference>
<evidence type="ECO:0000256" key="1">
    <source>
        <dbReference type="ARBA" id="ARBA00001526"/>
    </source>
</evidence>
<feature type="signal peptide" evidence="7">
    <location>
        <begin position="1"/>
        <end position="21"/>
    </location>
</feature>
<keyword evidence="10" id="KW-1185">Reference proteome</keyword>
<dbReference type="PANTHER" id="PTHR35333:SF3">
    <property type="entry name" value="BETA-LACTAMASE-TYPE TRANSPEPTIDASE FOLD CONTAINING PROTEIN"/>
    <property type="match status" value="1"/>
</dbReference>
<evidence type="ECO:0000313" key="10">
    <source>
        <dbReference type="Proteomes" id="UP000537161"/>
    </source>
</evidence>
<evidence type="ECO:0000256" key="4">
    <source>
        <dbReference type="ARBA" id="ARBA00022801"/>
    </source>
</evidence>
<dbReference type="InterPro" id="IPR045155">
    <property type="entry name" value="Beta-lactam_cat"/>
</dbReference>
<dbReference type="InterPro" id="IPR006311">
    <property type="entry name" value="TAT_signal"/>
</dbReference>
<feature type="domain" description="Beta-lactamase class A catalytic" evidence="8">
    <location>
        <begin position="63"/>
        <end position="284"/>
    </location>
</feature>
<evidence type="ECO:0000256" key="7">
    <source>
        <dbReference type="SAM" id="SignalP"/>
    </source>
</evidence>
<dbReference type="GO" id="GO:0008800">
    <property type="term" value="F:beta-lactamase activity"/>
    <property type="evidence" value="ECO:0007669"/>
    <property type="project" value="UniProtKB-UniRule"/>
</dbReference>
<dbReference type="NCBIfam" id="NF033103">
    <property type="entry name" value="bla_class_A"/>
    <property type="match status" value="1"/>
</dbReference>
<dbReference type="GO" id="GO:0030655">
    <property type="term" value="P:beta-lactam antibiotic catabolic process"/>
    <property type="evidence" value="ECO:0007669"/>
    <property type="project" value="InterPro"/>
</dbReference>
<comment type="similarity">
    <text evidence="2 6">Belongs to the class-A beta-lactamase family.</text>
</comment>
<keyword evidence="7" id="KW-0732">Signal</keyword>
<dbReference type="Gene3D" id="3.40.710.10">
    <property type="entry name" value="DD-peptidase/beta-lactamase superfamily"/>
    <property type="match status" value="1"/>
</dbReference>
<evidence type="ECO:0000259" key="8">
    <source>
        <dbReference type="Pfam" id="PF13354"/>
    </source>
</evidence>
<evidence type="ECO:0000256" key="6">
    <source>
        <dbReference type="RuleBase" id="RU361140"/>
    </source>
</evidence>
<dbReference type="GO" id="GO:0046677">
    <property type="term" value="P:response to antibiotic"/>
    <property type="evidence" value="ECO:0007669"/>
    <property type="project" value="UniProtKB-UniRule"/>
</dbReference>
<gene>
    <name evidence="9" type="ORF">FHR21_001854</name>
</gene>
<evidence type="ECO:0000256" key="3">
    <source>
        <dbReference type="ARBA" id="ARBA00012865"/>
    </source>
</evidence>
<dbReference type="InterPro" id="IPR023650">
    <property type="entry name" value="Beta-lactam_class-A_AS"/>
</dbReference>
<comment type="caution">
    <text evidence="9">The sequence shown here is derived from an EMBL/GenBank/DDBJ whole genome shotgun (WGS) entry which is preliminary data.</text>
</comment>
<accession>A0A7W9B586</accession>
<dbReference type="AlphaFoldDB" id="A0A7W9B586"/>
<keyword evidence="5 6" id="KW-0046">Antibiotic resistance</keyword>
<sequence length="318" mass="33431">MTIASLSRRHLLSLVPAAGLAGWALLSGCTPDASDAPAKEPQESDPIAGHLAGLERQSGGRLGVAFLDSASGRTTGHRTDERFALCSTFKWPLSAVVLKAIDDGKLTLDRRIPYGKADLLPNSSVTESHVGKGGMTVGDLMEATITTSDNAAANLLLPLVGGPDAVTRQFRAWGDPVTRLDRLEPHLNRVGPDEVRDTTTPAAMAALLRTILLGDALSPASRTRLVDWGLATTTGTKRLRAGLPAGWRIGHKTGTAAAPGMMNKYNDIAVAFPPQGAPLLIAAYYEGPVATDTMRDEDEAVLAAVARLAAEWAEGRSS</sequence>
<dbReference type="PROSITE" id="PS51318">
    <property type="entry name" value="TAT"/>
    <property type="match status" value="1"/>
</dbReference>
<name>A0A7W9B586_9SPHN</name>
<organism evidence="9 10">
    <name type="scientific">Sphingopyxis panaciterrulae</name>
    <dbReference type="NCBI Taxonomy" id="462372"/>
    <lineage>
        <taxon>Bacteria</taxon>
        <taxon>Pseudomonadati</taxon>
        <taxon>Pseudomonadota</taxon>
        <taxon>Alphaproteobacteria</taxon>
        <taxon>Sphingomonadales</taxon>
        <taxon>Sphingomonadaceae</taxon>
        <taxon>Sphingopyxis</taxon>
    </lineage>
</organism>
<comment type="catalytic activity">
    <reaction evidence="1 6">
        <text>a beta-lactam + H2O = a substituted beta-amino acid</text>
        <dbReference type="Rhea" id="RHEA:20401"/>
        <dbReference type="ChEBI" id="CHEBI:15377"/>
        <dbReference type="ChEBI" id="CHEBI:35627"/>
        <dbReference type="ChEBI" id="CHEBI:140347"/>
        <dbReference type="EC" id="3.5.2.6"/>
    </reaction>
</comment>
<evidence type="ECO:0000256" key="5">
    <source>
        <dbReference type="ARBA" id="ARBA00023251"/>
    </source>
</evidence>
<dbReference type="PRINTS" id="PR00118">
    <property type="entry name" value="BLACTAMASEA"/>
</dbReference>
<dbReference type="EC" id="3.5.2.6" evidence="3 6"/>
<dbReference type="RefSeq" id="WP_184097450.1">
    <property type="nucleotide sequence ID" value="NZ_JACIJH010000004.1"/>
</dbReference>
<dbReference type="PANTHER" id="PTHR35333">
    <property type="entry name" value="BETA-LACTAMASE"/>
    <property type="match status" value="1"/>
</dbReference>
<dbReference type="Proteomes" id="UP000537161">
    <property type="component" value="Unassembled WGS sequence"/>
</dbReference>
<evidence type="ECO:0000313" key="9">
    <source>
        <dbReference type="EMBL" id="MBB5706502.1"/>
    </source>
</evidence>
<keyword evidence="4 6" id="KW-0378">Hydrolase</keyword>
<evidence type="ECO:0000256" key="2">
    <source>
        <dbReference type="ARBA" id="ARBA00009009"/>
    </source>
</evidence>
<reference evidence="9 10" key="1">
    <citation type="submission" date="2020-08" db="EMBL/GenBank/DDBJ databases">
        <title>Genomic Encyclopedia of Type Strains, Phase IV (KMG-IV): sequencing the most valuable type-strain genomes for metagenomic binning, comparative biology and taxonomic classification.</title>
        <authorList>
            <person name="Goeker M."/>
        </authorList>
    </citation>
    <scope>NUCLEOTIDE SEQUENCE [LARGE SCALE GENOMIC DNA]</scope>
    <source>
        <strain evidence="9 10">DSM 27163</strain>
    </source>
</reference>
<dbReference type="Pfam" id="PF13354">
    <property type="entry name" value="Beta-lactamase2"/>
    <property type="match status" value="1"/>
</dbReference>